<dbReference type="GO" id="GO:0009403">
    <property type="term" value="P:toxin biosynthetic process"/>
    <property type="evidence" value="ECO:0007669"/>
    <property type="project" value="InterPro"/>
</dbReference>
<proteinExistence type="predicted"/>
<organism evidence="6 7">
    <name type="scientific">Paraphotobacterium marinum</name>
    <dbReference type="NCBI Taxonomy" id="1755811"/>
    <lineage>
        <taxon>Bacteria</taxon>
        <taxon>Pseudomonadati</taxon>
        <taxon>Pseudomonadota</taxon>
        <taxon>Gammaproteobacteria</taxon>
        <taxon>Vibrionales</taxon>
        <taxon>Vibrionaceae</taxon>
        <taxon>Paraphotobacterium</taxon>
    </lineage>
</organism>
<dbReference type="PANTHER" id="PTHR36926:SF1">
    <property type="entry name" value="COLICIN V PRODUCTION PROTEIN"/>
    <property type="match status" value="1"/>
</dbReference>
<gene>
    <name evidence="6" type="ORF">CF386_00875</name>
</gene>
<evidence type="ECO:0000256" key="1">
    <source>
        <dbReference type="ARBA" id="ARBA00004141"/>
    </source>
</evidence>
<evidence type="ECO:0000256" key="4">
    <source>
        <dbReference type="ARBA" id="ARBA00023136"/>
    </source>
</evidence>
<dbReference type="InterPro" id="IPR052719">
    <property type="entry name" value="CvpA-like"/>
</dbReference>
<evidence type="ECO:0008006" key="8">
    <source>
        <dbReference type="Google" id="ProtNLM"/>
    </source>
</evidence>
<dbReference type="AlphaFoldDB" id="A0A220VBI1"/>
<dbReference type="RefSeq" id="WP_089072648.1">
    <property type="nucleotide sequence ID" value="NZ_CBCSAM010000007.1"/>
</dbReference>
<feature type="transmembrane region" description="Helical" evidence="5">
    <location>
        <begin position="63"/>
        <end position="84"/>
    </location>
</feature>
<comment type="subcellular location">
    <subcellularLocation>
        <location evidence="1">Membrane</location>
        <topology evidence="1">Multi-pass membrane protein</topology>
    </subcellularLocation>
</comment>
<feature type="transmembrane region" description="Helical" evidence="5">
    <location>
        <begin position="99"/>
        <end position="120"/>
    </location>
</feature>
<dbReference type="Pfam" id="PF02674">
    <property type="entry name" value="Colicin_V"/>
    <property type="match status" value="1"/>
</dbReference>
<dbReference type="GO" id="GO:0016020">
    <property type="term" value="C:membrane"/>
    <property type="evidence" value="ECO:0007669"/>
    <property type="project" value="UniProtKB-SubCell"/>
</dbReference>
<dbReference type="EMBL" id="CP022355">
    <property type="protein sequence ID" value="ASK77738.1"/>
    <property type="molecule type" value="Genomic_DNA"/>
</dbReference>
<accession>A0A220VBI1</accession>
<keyword evidence="4 5" id="KW-0472">Membrane</keyword>
<keyword evidence="7" id="KW-1185">Reference proteome</keyword>
<evidence type="ECO:0000256" key="5">
    <source>
        <dbReference type="SAM" id="Phobius"/>
    </source>
</evidence>
<dbReference type="Proteomes" id="UP000242175">
    <property type="component" value="Chromosome large"/>
</dbReference>
<keyword evidence="3 5" id="KW-1133">Transmembrane helix</keyword>
<feature type="transmembrane region" description="Helical" evidence="5">
    <location>
        <begin position="31"/>
        <end position="51"/>
    </location>
</feature>
<dbReference type="PANTHER" id="PTHR36926">
    <property type="entry name" value="COLICIN V PRODUCTION PROTEIN"/>
    <property type="match status" value="1"/>
</dbReference>
<evidence type="ECO:0000313" key="6">
    <source>
        <dbReference type="EMBL" id="ASK77738.1"/>
    </source>
</evidence>
<name>A0A220VBI1_9GAMM</name>
<dbReference type="InterPro" id="IPR003825">
    <property type="entry name" value="Colicin-V_CvpA"/>
</dbReference>
<reference evidence="6 7" key="1">
    <citation type="journal article" date="2016" name="Int. J. Syst. Evol. Microbiol.">
        <title>Paraphotobacterium marinum gen. nov., sp. nov., a member of the family Vibrionaceae, isolated from surface seawater.</title>
        <authorList>
            <person name="Huang Z."/>
            <person name="Dong C."/>
            <person name="Shao Z."/>
        </authorList>
    </citation>
    <scope>NUCLEOTIDE SEQUENCE [LARGE SCALE GENOMIC DNA]</scope>
    <source>
        <strain evidence="6 7">NSCS20N07D</strain>
    </source>
</reference>
<evidence type="ECO:0000256" key="3">
    <source>
        <dbReference type="ARBA" id="ARBA00022989"/>
    </source>
</evidence>
<sequence length="165" mass="18789">MNWIDYTIIFIIALSIVFAVFRGFIRETLSLLTWVLAFYFAFKYYDLILPYMTSIDNQALKTFVSMAIVFFCIIFVGMLIGYVLKNFVASSGLSSMDCFLGVIFGIVRGVLFVSILVIFVDKFADLAHSSDIKNSILLPHFDGIIKWLENFFHQSSELGSNTKNL</sequence>
<evidence type="ECO:0000313" key="7">
    <source>
        <dbReference type="Proteomes" id="UP000242175"/>
    </source>
</evidence>
<evidence type="ECO:0000256" key="2">
    <source>
        <dbReference type="ARBA" id="ARBA00022692"/>
    </source>
</evidence>
<feature type="transmembrane region" description="Helical" evidence="5">
    <location>
        <begin position="7"/>
        <end position="25"/>
    </location>
</feature>
<keyword evidence="2 5" id="KW-0812">Transmembrane</keyword>
<dbReference type="KEGG" id="pmai:CF386_00875"/>
<protein>
    <recommendedName>
        <fullName evidence="8">Colicin V production protein</fullName>
    </recommendedName>
</protein>
<dbReference type="OrthoDB" id="9810601at2"/>